<reference evidence="3" key="3">
    <citation type="submission" date="2018-08" db="EMBL/GenBank/DDBJ databases">
        <authorList>
            <person name="Guldener U."/>
        </authorList>
    </citation>
    <scope>NUCLEOTIDE SEQUENCE</scope>
    <source>
        <strain evidence="3">UB2</strain>
    </source>
</reference>
<dbReference type="OrthoDB" id="2544751at2759"/>
<dbReference type="Proteomes" id="UP000179920">
    <property type="component" value="Chromosome XIX"/>
</dbReference>
<evidence type="ECO:0000313" key="2">
    <source>
        <dbReference type="EMBL" id="SAM85867.1"/>
    </source>
</evidence>
<accession>A0A1K0HBW7</accession>
<dbReference type="Proteomes" id="UP000658997">
    <property type="component" value="Unassembled WGS sequence"/>
</dbReference>
<feature type="compositionally biased region" description="Polar residues" evidence="1">
    <location>
        <begin position="11"/>
        <end position="29"/>
    </location>
</feature>
<dbReference type="EMBL" id="ULHB01000017">
    <property type="protein sequence ID" value="SYW76282.1"/>
    <property type="molecule type" value="Genomic_DNA"/>
</dbReference>
<protein>
    <submittedName>
        <fullName evidence="2">Uncharacterized protein</fullName>
    </submittedName>
</protein>
<dbReference type="EMBL" id="LT558135">
    <property type="protein sequence ID" value="SAM85867.1"/>
    <property type="molecule type" value="Genomic_DNA"/>
</dbReference>
<reference evidence="4" key="2">
    <citation type="submission" date="2016-04" db="EMBL/GenBank/DDBJ databases">
        <authorList>
            <person name="Guldener U."/>
            <person name="Guldener U."/>
        </authorList>
    </citation>
    <scope>NUCLEOTIDE SEQUENCE [LARGE SCALE GENOMIC DNA]</scope>
    <source>
        <strain evidence="4">UB2112</strain>
    </source>
</reference>
<dbReference type="AlphaFoldDB" id="A0A1K0HBW7"/>
<reference evidence="2" key="1">
    <citation type="submission" date="2016-04" db="EMBL/GenBank/DDBJ databases">
        <authorList>
            <person name="Evans L.H."/>
            <person name="Alamgir A."/>
            <person name="Owens N."/>
            <person name="Weber N.D."/>
            <person name="Virtaneva K."/>
            <person name="Barbian K."/>
            <person name="Babar A."/>
            <person name="Rosenke K."/>
        </authorList>
    </citation>
    <scope>NUCLEOTIDE SEQUENCE</scope>
    <source>
        <strain evidence="2">UB2112</strain>
    </source>
</reference>
<keyword evidence="5" id="KW-1185">Reference proteome</keyword>
<evidence type="ECO:0000313" key="4">
    <source>
        <dbReference type="Proteomes" id="UP000179920"/>
    </source>
</evidence>
<proteinExistence type="predicted"/>
<organism evidence="2 4">
    <name type="scientific">Ustilago bromivora</name>
    <dbReference type="NCBI Taxonomy" id="307758"/>
    <lineage>
        <taxon>Eukaryota</taxon>
        <taxon>Fungi</taxon>
        <taxon>Dikarya</taxon>
        <taxon>Basidiomycota</taxon>
        <taxon>Ustilaginomycotina</taxon>
        <taxon>Ustilaginomycetes</taxon>
        <taxon>Ustilaginales</taxon>
        <taxon>Ustilaginaceae</taxon>
        <taxon>Ustilago</taxon>
    </lineage>
</organism>
<feature type="region of interest" description="Disordered" evidence="1">
    <location>
        <begin position="1"/>
        <end position="41"/>
    </location>
</feature>
<gene>
    <name evidence="3" type="ORF">UBRO2_01353</name>
    <name evidence="2" type="ORF">UBRO_07219</name>
</gene>
<evidence type="ECO:0000313" key="3">
    <source>
        <dbReference type="EMBL" id="SYW76282.1"/>
    </source>
</evidence>
<name>A0A1K0HBW7_9BASI</name>
<evidence type="ECO:0000313" key="5">
    <source>
        <dbReference type="Proteomes" id="UP000658997"/>
    </source>
</evidence>
<evidence type="ECO:0000256" key="1">
    <source>
        <dbReference type="SAM" id="MobiDB-lite"/>
    </source>
</evidence>
<sequence>MQDQPIIVTSAAETENTAEPQQPREQASLSPPPADTKRENRKSLKGALAGLKTLVEKTRKSVHKVDLKYEPIHNDQYKKAEAFTSLKKDLDELEAMLPRMRQAAAILALDENVKPSEDAPPKV</sequence>